<proteinExistence type="inferred from homology"/>
<keyword evidence="8" id="KW-1185">Reference proteome</keyword>
<keyword evidence="3" id="KW-0378">Hydrolase</keyword>
<dbReference type="PANTHER" id="PTHR46915">
    <property type="entry name" value="UBIQUITIN-LIKE PROTEASE 4-RELATED"/>
    <property type="match status" value="1"/>
</dbReference>
<dbReference type="GO" id="GO:0006508">
    <property type="term" value="P:proteolysis"/>
    <property type="evidence" value="ECO:0007669"/>
    <property type="project" value="UniProtKB-KW"/>
</dbReference>
<dbReference type="InterPro" id="IPR003653">
    <property type="entry name" value="Peptidase_C48_C"/>
</dbReference>
<name>A0A6A6KE93_HEVBR</name>
<evidence type="ECO:0000313" key="8">
    <source>
        <dbReference type="Proteomes" id="UP000467840"/>
    </source>
</evidence>
<dbReference type="SUPFAM" id="SSF54001">
    <property type="entry name" value="Cysteine proteinases"/>
    <property type="match status" value="1"/>
</dbReference>
<dbReference type="InterPro" id="IPR038765">
    <property type="entry name" value="Papain-like_cys_pep_sf"/>
</dbReference>
<dbReference type="Gene3D" id="1.10.418.20">
    <property type="match status" value="1"/>
</dbReference>
<feature type="compositionally biased region" description="Polar residues" evidence="5">
    <location>
        <begin position="143"/>
        <end position="154"/>
    </location>
</feature>
<reference evidence="7 8" key="1">
    <citation type="journal article" date="2020" name="Mol. Plant">
        <title>The Chromosome-Based Rubber Tree Genome Provides New Insights into Spurge Genome Evolution and Rubber Biosynthesis.</title>
        <authorList>
            <person name="Liu J."/>
            <person name="Shi C."/>
            <person name="Shi C.C."/>
            <person name="Li W."/>
            <person name="Zhang Q.J."/>
            <person name="Zhang Y."/>
            <person name="Li K."/>
            <person name="Lu H.F."/>
            <person name="Shi C."/>
            <person name="Zhu S.T."/>
            <person name="Xiao Z.Y."/>
            <person name="Nan H."/>
            <person name="Yue Y."/>
            <person name="Zhu X.G."/>
            <person name="Wu Y."/>
            <person name="Hong X.N."/>
            <person name="Fan G.Y."/>
            <person name="Tong Y."/>
            <person name="Zhang D."/>
            <person name="Mao C.L."/>
            <person name="Liu Y.L."/>
            <person name="Hao S.J."/>
            <person name="Liu W.Q."/>
            <person name="Lv M.Q."/>
            <person name="Zhang H.B."/>
            <person name="Liu Y."/>
            <person name="Hu-Tang G.R."/>
            <person name="Wang J.P."/>
            <person name="Wang J.H."/>
            <person name="Sun Y.H."/>
            <person name="Ni S.B."/>
            <person name="Chen W.B."/>
            <person name="Zhang X.C."/>
            <person name="Jiao Y.N."/>
            <person name="Eichler E.E."/>
            <person name="Li G.H."/>
            <person name="Liu X."/>
            <person name="Gao L.Z."/>
        </authorList>
    </citation>
    <scope>NUCLEOTIDE SEQUENCE [LARGE SCALE GENOMIC DNA]</scope>
    <source>
        <strain evidence="8">cv. GT1</strain>
        <tissue evidence="7">Leaf</tissue>
    </source>
</reference>
<dbReference type="Pfam" id="PF02902">
    <property type="entry name" value="Peptidase_C48"/>
    <property type="match status" value="1"/>
</dbReference>
<gene>
    <name evidence="7" type="ORF">GH714_022987</name>
</gene>
<keyword evidence="4" id="KW-0788">Thiol protease</keyword>
<dbReference type="GO" id="GO:0008234">
    <property type="term" value="F:cysteine-type peptidase activity"/>
    <property type="evidence" value="ECO:0007669"/>
    <property type="project" value="UniProtKB-KW"/>
</dbReference>
<evidence type="ECO:0000256" key="3">
    <source>
        <dbReference type="ARBA" id="ARBA00022801"/>
    </source>
</evidence>
<dbReference type="GO" id="GO:0016926">
    <property type="term" value="P:protein desumoylation"/>
    <property type="evidence" value="ECO:0007669"/>
    <property type="project" value="UniProtKB-ARBA"/>
</dbReference>
<feature type="compositionally biased region" description="Polar residues" evidence="5">
    <location>
        <begin position="1"/>
        <end position="10"/>
    </location>
</feature>
<dbReference type="Proteomes" id="UP000467840">
    <property type="component" value="Chromosome 3"/>
</dbReference>
<protein>
    <recommendedName>
        <fullName evidence="6">Ubiquitin-like protease family profile domain-containing protein</fullName>
    </recommendedName>
</protein>
<feature type="region of interest" description="Disordered" evidence="5">
    <location>
        <begin position="143"/>
        <end position="173"/>
    </location>
</feature>
<evidence type="ECO:0000313" key="7">
    <source>
        <dbReference type="EMBL" id="KAF2286625.1"/>
    </source>
</evidence>
<dbReference type="PROSITE" id="PS50600">
    <property type="entry name" value="ULP_PROTEASE"/>
    <property type="match status" value="1"/>
</dbReference>
<evidence type="ECO:0000256" key="2">
    <source>
        <dbReference type="ARBA" id="ARBA00022670"/>
    </source>
</evidence>
<organism evidence="7 8">
    <name type="scientific">Hevea brasiliensis</name>
    <name type="common">Para rubber tree</name>
    <name type="synonym">Siphonia brasiliensis</name>
    <dbReference type="NCBI Taxonomy" id="3981"/>
    <lineage>
        <taxon>Eukaryota</taxon>
        <taxon>Viridiplantae</taxon>
        <taxon>Streptophyta</taxon>
        <taxon>Embryophyta</taxon>
        <taxon>Tracheophyta</taxon>
        <taxon>Spermatophyta</taxon>
        <taxon>Magnoliopsida</taxon>
        <taxon>eudicotyledons</taxon>
        <taxon>Gunneridae</taxon>
        <taxon>Pentapetalae</taxon>
        <taxon>rosids</taxon>
        <taxon>fabids</taxon>
        <taxon>Malpighiales</taxon>
        <taxon>Euphorbiaceae</taxon>
        <taxon>Crotonoideae</taxon>
        <taxon>Micrandreae</taxon>
        <taxon>Hevea</taxon>
    </lineage>
</organism>
<dbReference type="AlphaFoldDB" id="A0A6A6KE93"/>
<feature type="domain" description="Ubiquitin-like protease family profile" evidence="6">
    <location>
        <begin position="261"/>
        <end position="454"/>
    </location>
</feature>
<dbReference type="EMBL" id="JAAGAX010000017">
    <property type="protein sequence ID" value="KAF2286625.1"/>
    <property type="molecule type" value="Genomic_DNA"/>
</dbReference>
<sequence length="520" mass="60258">MPKPSPMSSDRSPREDCASMTDHELEDAIKRHKFNIAKFGPSLPDKGEKLRAWFNVLEDEHQRRKLRRSEMDVDVCEIPTQLVNSDGFKRQNASSEVHSQSEFASIFSRKMEENTDSKVGKAFDKELSILGRCNSPEMRANGVLSQRWRQNGHSSSKKLPYQRARPRSLSHNGDSNFMGRASSASPFCHNGESFSSKFSKRKDTHQVLPSYVSRTRKGQTVVLVDEDEIQVVETIEPEFKLGECMKDAKIYYPSRDDPESVEICYSDISCLAPEGFLTSPIMNFYIRYLQLQISPTNKAICDYHFFNTFFYKKLKQAVSYRGSDKESFFVKFRRWWKGVNIFQNAYVFIPIHEDLHWSLVIICIPDKEDESGPIILHLDSLGLHSSKSVFEDIRSYLREEWNYMNQEVSPSDLPIADKIWKHLPCRIDEKKIEVPQQKNDYDCGPFVLFFMERFIEEAPERLKKKDLAMFGKQWFRPEQASGLRVKIRKLLFNEFQNANESGKISVSSPEFDPAATLLVL</sequence>
<comment type="caution">
    <text evidence="7">The sequence shown here is derived from an EMBL/GenBank/DDBJ whole genome shotgun (WGS) entry which is preliminary data.</text>
</comment>
<dbReference type="Gene3D" id="3.30.310.130">
    <property type="entry name" value="Ubiquitin-related"/>
    <property type="match status" value="1"/>
</dbReference>
<evidence type="ECO:0000256" key="4">
    <source>
        <dbReference type="ARBA" id="ARBA00022807"/>
    </source>
</evidence>
<keyword evidence="2" id="KW-0645">Protease</keyword>
<evidence type="ECO:0000259" key="6">
    <source>
        <dbReference type="PROSITE" id="PS50600"/>
    </source>
</evidence>
<feature type="compositionally biased region" description="Basic and acidic residues" evidence="5">
    <location>
        <begin position="11"/>
        <end position="24"/>
    </location>
</feature>
<comment type="similarity">
    <text evidence="1">Belongs to the peptidase C48 family.</text>
</comment>
<feature type="region of interest" description="Disordered" evidence="5">
    <location>
        <begin position="1"/>
        <end position="24"/>
    </location>
</feature>
<evidence type="ECO:0000256" key="1">
    <source>
        <dbReference type="ARBA" id="ARBA00005234"/>
    </source>
</evidence>
<evidence type="ECO:0000256" key="5">
    <source>
        <dbReference type="SAM" id="MobiDB-lite"/>
    </source>
</evidence>
<dbReference type="PANTHER" id="PTHR46915:SF2">
    <property type="entry name" value="UBIQUITIN-LIKE PROTEASE 4"/>
    <property type="match status" value="1"/>
</dbReference>
<accession>A0A6A6KE93</accession>